<dbReference type="InterPro" id="IPR050148">
    <property type="entry name" value="Terpene_synthase-like"/>
</dbReference>
<protein>
    <submittedName>
        <fullName evidence="4">Uncharacterized protein</fullName>
    </submittedName>
</protein>
<gene>
    <name evidence="4" type="ORF">KSP39_PZI005112</name>
</gene>
<sequence length="88" mass="9968">MELLHRVPTSMLFSLEGMPGLEWEKLLRLQSFDGSFFFSPASTAFALMETGDENCRSYLSKVVDRFHGGGKKKKNIDPAACFAAQWKY</sequence>
<evidence type="ECO:0000313" key="5">
    <source>
        <dbReference type="Proteomes" id="UP001418222"/>
    </source>
</evidence>
<comment type="caution">
    <text evidence="4">The sequence shown here is derived from an EMBL/GenBank/DDBJ whole genome shotgun (WGS) entry which is preliminary data.</text>
</comment>
<dbReference type="GO" id="GO:0009686">
    <property type="term" value="P:gibberellin biosynthetic process"/>
    <property type="evidence" value="ECO:0007669"/>
    <property type="project" value="TreeGrafter"/>
</dbReference>
<evidence type="ECO:0000313" key="4">
    <source>
        <dbReference type="EMBL" id="KAK8948911.1"/>
    </source>
</evidence>
<organism evidence="4 5">
    <name type="scientific">Platanthera zijinensis</name>
    <dbReference type="NCBI Taxonomy" id="2320716"/>
    <lineage>
        <taxon>Eukaryota</taxon>
        <taxon>Viridiplantae</taxon>
        <taxon>Streptophyta</taxon>
        <taxon>Embryophyta</taxon>
        <taxon>Tracheophyta</taxon>
        <taxon>Spermatophyta</taxon>
        <taxon>Magnoliopsida</taxon>
        <taxon>Liliopsida</taxon>
        <taxon>Asparagales</taxon>
        <taxon>Orchidaceae</taxon>
        <taxon>Orchidoideae</taxon>
        <taxon>Orchideae</taxon>
        <taxon>Orchidinae</taxon>
        <taxon>Platanthera</taxon>
    </lineage>
</organism>
<keyword evidence="5" id="KW-1185">Reference proteome</keyword>
<dbReference type="Gene3D" id="1.50.10.160">
    <property type="match status" value="1"/>
</dbReference>
<dbReference type="EMBL" id="JBBWWQ010000004">
    <property type="protein sequence ID" value="KAK8948911.1"/>
    <property type="molecule type" value="Genomic_DNA"/>
</dbReference>
<accession>A0AAP0BTQ2</accession>
<dbReference type="Proteomes" id="UP001418222">
    <property type="component" value="Unassembled WGS sequence"/>
</dbReference>
<reference evidence="4 5" key="1">
    <citation type="journal article" date="2022" name="Nat. Plants">
        <title>Genomes of leafy and leafless Platanthera orchids illuminate the evolution of mycoheterotrophy.</title>
        <authorList>
            <person name="Li M.H."/>
            <person name="Liu K.W."/>
            <person name="Li Z."/>
            <person name="Lu H.C."/>
            <person name="Ye Q.L."/>
            <person name="Zhang D."/>
            <person name="Wang J.Y."/>
            <person name="Li Y.F."/>
            <person name="Zhong Z.M."/>
            <person name="Liu X."/>
            <person name="Yu X."/>
            <person name="Liu D.K."/>
            <person name="Tu X.D."/>
            <person name="Liu B."/>
            <person name="Hao Y."/>
            <person name="Liao X.Y."/>
            <person name="Jiang Y.T."/>
            <person name="Sun W.H."/>
            <person name="Chen J."/>
            <person name="Chen Y.Q."/>
            <person name="Ai Y."/>
            <person name="Zhai J.W."/>
            <person name="Wu S.S."/>
            <person name="Zhou Z."/>
            <person name="Hsiao Y.Y."/>
            <person name="Wu W.L."/>
            <person name="Chen Y.Y."/>
            <person name="Lin Y.F."/>
            <person name="Hsu J.L."/>
            <person name="Li C.Y."/>
            <person name="Wang Z.W."/>
            <person name="Zhao X."/>
            <person name="Zhong W.Y."/>
            <person name="Ma X.K."/>
            <person name="Ma L."/>
            <person name="Huang J."/>
            <person name="Chen G.Z."/>
            <person name="Huang M.Z."/>
            <person name="Huang L."/>
            <person name="Peng D.H."/>
            <person name="Luo Y.B."/>
            <person name="Zou S.Q."/>
            <person name="Chen S.P."/>
            <person name="Lan S."/>
            <person name="Tsai W.C."/>
            <person name="Van de Peer Y."/>
            <person name="Liu Z.J."/>
        </authorList>
    </citation>
    <scope>NUCLEOTIDE SEQUENCE [LARGE SCALE GENOMIC DNA]</scope>
    <source>
        <strain evidence="4">Lor287</strain>
    </source>
</reference>
<comment type="cofactor">
    <cofactor evidence="1">
        <name>Mg(2+)</name>
        <dbReference type="ChEBI" id="CHEBI:18420"/>
    </cofactor>
</comment>
<dbReference type="GO" id="GO:0010333">
    <property type="term" value="F:terpene synthase activity"/>
    <property type="evidence" value="ECO:0007669"/>
    <property type="project" value="InterPro"/>
</dbReference>
<evidence type="ECO:0000256" key="1">
    <source>
        <dbReference type="ARBA" id="ARBA00001946"/>
    </source>
</evidence>
<dbReference type="AlphaFoldDB" id="A0AAP0BTQ2"/>
<name>A0AAP0BTQ2_9ASPA</name>
<dbReference type="GO" id="GO:0009507">
    <property type="term" value="C:chloroplast"/>
    <property type="evidence" value="ECO:0007669"/>
    <property type="project" value="TreeGrafter"/>
</dbReference>
<evidence type="ECO:0000256" key="3">
    <source>
        <dbReference type="ARBA" id="ARBA00022842"/>
    </source>
</evidence>
<keyword evidence="3" id="KW-0460">Magnesium</keyword>
<dbReference type="PANTHER" id="PTHR31739">
    <property type="entry name" value="ENT-COPALYL DIPHOSPHATE SYNTHASE, CHLOROPLASTIC"/>
    <property type="match status" value="1"/>
</dbReference>
<dbReference type="GO" id="GO:0000287">
    <property type="term" value="F:magnesium ion binding"/>
    <property type="evidence" value="ECO:0007669"/>
    <property type="project" value="TreeGrafter"/>
</dbReference>
<dbReference type="PANTHER" id="PTHR31739:SF4">
    <property type="entry name" value="ENT-COPALYL DIPHOSPHATE SYNTHASE, CHLOROPLASTIC"/>
    <property type="match status" value="1"/>
</dbReference>
<keyword evidence="2" id="KW-0479">Metal-binding</keyword>
<evidence type="ECO:0000256" key="2">
    <source>
        <dbReference type="ARBA" id="ARBA00022723"/>
    </source>
</evidence>
<proteinExistence type="predicted"/>